<dbReference type="SUPFAM" id="SSF54373">
    <property type="entry name" value="FAD-linked reductases, C-terminal domain"/>
    <property type="match status" value="1"/>
</dbReference>
<evidence type="ECO:0000256" key="1">
    <source>
        <dbReference type="ARBA" id="ARBA00001974"/>
    </source>
</evidence>
<feature type="domain" description="Alpha-glycerophosphate oxidase C-terminal" evidence="8">
    <location>
        <begin position="429"/>
        <end position="500"/>
    </location>
</feature>
<feature type="compositionally biased region" description="Basic and acidic residues" evidence="6">
    <location>
        <begin position="555"/>
        <end position="565"/>
    </location>
</feature>
<dbReference type="Pfam" id="PF01266">
    <property type="entry name" value="DAO"/>
    <property type="match status" value="1"/>
</dbReference>
<keyword evidence="10" id="KW-1185">Reference proteome</keyword>
<dbReference type="Gene3D" id="3.30.9.10">
    <property type="entry name" value="D-Amino Acid Oxidase, subunit A, domain 2"/>
    <property type="match status" value="1"/>
</dbReference>
<feature type="domain" description="FAD dependent oxidoreductase" evidence="7">
    <location>
        <begin position="17"/>
        <end position="336"/>
    </location>
</feature>
<dbReference type="Gene3D" id="1.10.8.870">
    <property type="entry name" value="Alpha-glycerophosphate oxidase, cap domain"/>
    <property type="match status" value="1"/>
</dbReference>
<dbReference type="PRINTS" id="PR01001">
    <property type="entry name" value="FADG3PDH"/>
</dbReference>
<keyword evidence="3" id="KW-0285">Flavoprotein</keyword>
<evidence type="ECO:0000313" key="10">
    <source>
        <dbReference type="Proteomes" id="UP001235344"/>
    </source>
</evidence>
<dbReference type="EC" id="1.-.-.-" evidence="9"/>
<feature type="region of interest" description="Disordered" evidence="6">
    <location>
        <begin position="534"/>
        <end position="583"/>
    </location>
</feature>
<comment type="cofactor">
    <cofactor evidence="1">
        <name>FAD</name>
        <dbReference type="ChEBI" id="CHEBI:57692"/>
    </cofactor>
</comment>
<reference evidence="9 10" key="1">
    <citation type="submission" date="2023-08" db="EMBL/GenBank/DDBJ databases">
        <title>Transcriptome Analysis of Halomonas alkalicola CICC 11012s to Identify the Genes Involved in Alkaline Tolerances.</title>
        <authorList>
            <person name="Zhai L."/>
        </authorList>
    </citation>
    <scope>NUCLEOTIDE SEQUENCE [LARGE SCALE GENOMIC DNA]</scope>
    <source>
        <strain evidence="9 10">CICC 11012s</strain>
    </source>
</reference>
<evidence type="ECO:0000313" key="9">
    <source>
        <dbReference type="EMBL" id="WLI74097.1"/>
    </source>
</evidence>
<protein>
    <submittedName>
        <fullName evidence="9">Glycerol-3-phosphate dehydrogenase/oxidase</fullName>
        <ecNumber evidence="9">1.-.-.-</ecNumber>
    </submittedName>
</protein>
<dbReference type="Gene3D" id="3.50.50.60">
    <property type="entry name" value="FAD/NAD(P)-binding domain"/>
    <property type="match status" value="1"/>
</dbReference>
<evidence type="ECO:0000256" key="6">
    <source>
        <dbReference type="SAM" id="MobiDB-lite"/>
    </source>
</evidence>
<dbReference type="PANTHER" id="PTHR11985">
    <property type="entry name" value="GLYCEROL-3-PHOSPHATE DEHYDROGENASE"/>
    <property type="match status" value="1"/>
</dbReference>
<dbReference type="EMBL" id="CP131913">
    <property type="protein sequence ID" value="WLI74097.1"/>
    <property type="molecule type" value="Genomic_DNA"/>
</dbReference>
<dbReference type="RefSeq" id="WP_305502103.1">
    <property type="nucleotide sequence ID" value="NZ_CP131913.1"/>
</dbReference>
<gene>
    <name evidence="9" type="ORF">B6N23_04020</name>
</gene>
<sequence>MQLRNSNLDKLASETFDVLIIGGGINGASAAAALAGKGVKVALIDRGDFAGSTSMHSSNLVWGGIKYMESYDFSLVRKLCKSRNHLMRSYPSTVQEIRFLTTVTRGFRHHPRFLWAGTWLYWLIGNAATRLPKFLSPSALRERESIIDTSEAAGGFEYSDAYLHDNDARFTFNFVRTALDYGAAAANYVESLGAQRQDGTWVTRARNVIDGDTFEIRAQVIVNAAGPWVDEHNAMTRQQTQHQHVYSKGIHLIVPKLTSSQRVLAFFADDGRLFFVIPMGERTCIGTTDTRMESPDVHVTDEDVAFVLDNINKRLKLAKPLDRDVIIASRCGVRPLAVKASAGSGRDFLQLSRKHVIDTNAADAHISIFGGKLTDCLNVGEEIVAEVKRFGVAVPYPDYRWYGEPPETVRQEFLHQARLMDLDAMTSPEASEPLTTRLWRRYGTHALDMLEEIREDPRQGELLIEGTEYIRCELHQAKRREMITRLEDFLRRRAKISLVVNNDQIRHSPGLREACEMLFGDQAQARYDEYFADPHDQTPEALSPVAAADNPARSESLKWWRDARSRPPPRPLESLRGSERQGICHGGSPYPSLYVRLWSLSVRQVVLEATAAQQDDHIQWRDNREPP</sequence>
<evidence type="ECO:0000259" key="7">
    <source>
        <dbReference type="Pfam" id="PF01266"/>
    </source>
</evidence>
<dbReference type="SUPFAM" id="SSF51905">
    <property type="entry name" value="FAD/NAD(P)-binding domain"/>
    <property type="match status" value="1"/>
</dbReference>
<dbReference type="Pfam" id="PF16901">
    <property type="entry name" value="DAO_C"/>
    <property type="match status" value="1"/>
</dbReference>
<dbReference type="Proteomes" id="UP001235344">
    <property type="component" value="Chromosome"/>
</dbReference>
<organism evidence="9 10">
    <name type="scientific">Halomonas alkalicola</name>
    <dbReference type="NCBI Taxonomy" id="1930622"/>
    <lineage>
        <taxon>Bacteria</taxon>
        <taxon>Pseudomonadati</taxon>
        <taxon>Pseudomonadota</taxon>
        <taxon>Gammaproteobacteria</taxon>
        <taxon>Oceanospirillales</taxon>
        <taxon>Halomonadaceae</taxon>
        <taxon>Halomonas</taxon>
    </lineage>
</organism>
<evidence type="ECO:0000256" key="2">
    <source>
        <dbReference type="ARBA" id="ARBA00007330"/>
    </source>
</evidence>
<dbReference type="GO" id="GO:0016491">
    <property type="term" value="F:oxidoreductase activity"/>
    <property type="evidence" value="ECO:0007669"/>
    <property type="project" value="UniProtKB-KW"/>
</dbReference>
<dbReference type="InterPro" id="IPR031656">
    <property type="entry name" value="DAO_C"/>
</dbReference>
<evidence type="ECO:0000256" key="5">
    <source>
        <dbReference type="ARBA" id="ARBA00023002"/>
    </source>
</evidence>
<evidence type="ECO:0000256" key="4">
    <source>
        <dbReference type="ARBA" id="ARBA00022827"/>
    </source>
</evidence>
<evidence type="ECO:0000256" key="3">
    <source>
        <dbReference type="ARBA" id="ARBA00022630"/>
    </source>
</evidence>
<proteinExistence type="inferred from homology"/>
<dbReference type="InterPro" id="IPR036188">
    <property type="entry name" value="FAD/NAD-bd_sf"/>
</dbReference>
<comment type="similarity">
    <text evidence="2">Belongs to the FAD-dependent glycerol-3-phosphate dehydrogenase family.</text>
</comment>
<dbReference type="InterPro" id="IPR000447">
    <property type="entry name" value="G3P_DH_FAD-dep"/>
</dbReference>
<evidence type="ECO:0000259" key="8">
    <source>
        <dbReference type="Pfam" id="PF16901"/>
    </source>
</evidence>
<name>A0ABY9H7K1_9GAMM</name>
<accession>A0ABY9H7K1</accession>
<dbReference type="InterPro" id="IPR006076">
    <property type="entry name" value="FAD-dep_OxRdtase"/>
</dbReference>
<dbReference type="InterPro" id="IPR038299">
    <property type="entry name" value="DAO_C_sf"/>
</dbReference>
<keyword evidence="4" id="KW-0274">FAD</keyword>
<dbReference type="PANTHER" id="PTHR11985:SF15">
    <property type="entry name" value="GLYCEROL-3-PHOSPHATE DEHYDROGENASE, MITOCHONDRIAL"/>
    <property type="match status" value="1"/>
</dbReference>
<keyword evidence="5 9" id="KW-0560">Oxidoreductase</keyword>